<comment type="caution">
    <text evidence="2">Lacks conserved residue(s) required for the propagation of feature annotation.</text>
</comment>
<evidence type="ECO:0000313" key="5">
    <source>
        <dbReference type="EMBL" id="EPB71211.1"/>
    </source>
</evidence>
<sequence>MVRVSGARRDALFDIPSPAVLPVRQYYTEKCSTGRRECHTAECYRDQFDTSSKQTKCPPIRICMTNFIIGEDMKRLVREAFQFWEDNTCLTFEENGTNTPVLTVTKAGGCWSSLGLQLGQESQTISLNKDCALMGPIAHEIAHALSIDHTMTRPDRDQYIGIDLTNILKQNHYNFVKLHSLRTSLNR</sequence>
<dbReference type="Gene3D" id="3.40.390.10">
    <property type="entry name" value="Collagenase (Catalytic Domain)"/>
    <property type="match status" value="1"/>
</dbReference>
<dbReference type="SMART" id="SM00235">
    <property type="entry name" value="ZnMc"/>
    <property type="match status" value="1"/>
</dbReference>
<evidence type="ECO:0000256" key="2">
    <source>
        <dbReference type="PROSITE-ProRule" id="PRU01211"/>
    </source>
</evidence>
<accession>A0A0D6LMC2</accession>
<evidence type="ECO:0000313" key="6">
    <source>
        <dbReference type="Proteomes" id="UP000054495"/>
    </source>
</evidence>
<keyword evidence="2 3" id="KW-0862">Zinc</keyword>
<comment type="cofactor">
    <cofactor evidence="2 3">
        <name>Zn(2+)</name>
        <dbReference type="ChEBI" id="CHEBI:29105"/>
    </cofactor>
    <text evidence="2 3">Binds 1 zinc ion per subunit.</text>
</comment>
<feature type="binding site" evidence="2">
    <location>
        <position position="139"/>
    </location>
    <ligand>
        <name>Zn(2+)</name>
        <dbReference type="ChEBI" id="CHEBI:29105"/>
        <note>catalytic</note>
    </ligand>
</feature>
<keyword evidence="2 3" id="KW-0482">Metalloprotease</keyword>
<dbReference type="InterPro" id="IPR001506">
    <property type="entry name" value="Peptidase_M12A"/>
</dbReference>
<dbReference type="AlphaFoldDB" id="A0A0D6LMC2"/>
<dbReference type="InterPro" id="IPR024079">
    <property type="entry name" value="MetalloPept_cat_dom_sf"/>
</dbReference>
<keyword evidence="2 3" id="KW-0378">Hydrolase</keyword>
<feature type="binding site" evidence="2">
    <location>
        <position position="149"/>
    </location>
    <ligand>
        <name>Zn(2+)</name>
        <dbReference type="ChEBI" id="CHEBI:29105"/>
        <note>catalytic</note>
    </ligand>
</feature>
<feature type="active site" evidence="2">
    <location>
        <position position="140"/>
    </location>
</feature>
<dbReference type="InterPro" id="IPR006026">
    <property type="entry name" value="Peptidase_Metallo"/>
</dbReference>
<dbReference type="Proteomes" id="UP000054495">
    <property type="component" value="Unassembled WGS sequence"/>
</dbReference>
<keyword evidence="2 3" id="KW-0479">Metal-binding</keyword>
<feature type="binding site" evidence="2">
    <location>
        <position position="143"/>
    </location>
    <ligand>
        <name>Zn(2+)</name>
        <dbReference type="ChEBI" id="CHEBI:29105"/>
        <note>catalytic</note>
    </ligand>
</feature>
<keyword evidence="1" id="KW-1015">Disulfide bond</keyword>
<dbReference type="GO" id="GO:0004222">
    <property type="term" value="F:metalloendopeptidase activity"/>
    <property type="evidence" value="ECO:0007669"/>
    <property type="project" value="UniProtKB-UniRule"/>
</dbReference>
<evidence type="ECO:0000259" key="4">
    <source>
        <dbReference type="PROSITE" id="PS51864"/>
    </source>
</evidence>
<keyword evidence="2 3" id="KW-0645">Protease</keyword>
<dbReference type="EC" id="3.4.24.-" evidence="3"/>
<reference evidence="5 6" key="1">
    <citation type="submission" date="2013-05" db="EMBL/GenBank/DDBJ databases">
        <title>Draft genome of the parasitic nematode Anyclostoma ceylanicum.</title>
        <authorList>
            <person name="Mitreva M."/>
        </authorList>
    </citation>
    <scope>NUCLEOTIDE SEQUENCE [LARGE SCALE GENOMIC DNA]</scope>
</reference>
<dbReference type="GO" id="GO:0006508">
    <property type="term" value="P:proteolysis"/>
    <property type="evidence" value="ECO:0007669"/>
    <property type="project" value="UniProtKB-KW"/>
</dbReference>
<proteinExistence type="predicted"/>
<feature type="domain" description="Peptidase M12A" evidence="4">
    <location>
        <begin position="47"/>
        <end position="187"/>
    </location>
</feature>
<dbReference type="GO" id="GO:0008270">
    <property type="term" value="F:zinc ion binding"/>
    <property type="evidence" value="ECO:0007669"/>
    <property type="project" value="UniProtKB-UniRule"/>
</dbReference>
<dbReference type="Pfam" id="PF01400">
    <property type="entry name" value="Astacin"/>
    <property type="match status" value="1"/>
</dbReference>
<keyword evidence="6" id="KW-1185">Reference proteome</keyword>
<evidence type="ECO:0000256" key="3">
    <source>
        <dbReference type="RuleBase" id="RU361183"/>
    </source>
</evidence>
<protein>
    <recommendedName>
        <fullName evidence="3">Metalloendopeptidase</fullName>
        <ecNumber evidence="3">3.4.24.-</ecNumber>
    </recommendedName>
</protein>
<gene>
    <name evidence="5" type="ORF">ANCCEY_09704</name>
</gene>
<dbReference type="EMBL" id="KE125129">
    <property type="protein sequence ID" value="EPB71211.1"/>
    <property type="molecule type" value="Genomic_DNA"/>
</dbReference>
<name>A0A0D6LMC2_9BILA</name>
<evidence type="ECO:0000256" key="1">
    <source>
        <dbReference type="ARBA" id="ARBA00023157"/>
    </source>
</evidence>
<dbReference type="PRINTS" id="PR00480">
    <property type="entry name" value="ASTACIN"/>
</dbReference>
<dbReference type="SUPFAM" id="SSF55486">
    <property type="entry name" value="Metalloproteases ('zincins'), catalytic domain"/>
    <property type="match status" value="1"/>
</dbReference>
<organism evidence="5 6">
    <name type="scientific">Ancylostoma ceylanicum</name>
    <dbReference type="NCBI Taxonomy" id="53326"/>
    <lineage>
        <taxon>Eukaryota</taxon>
        <taxon>Metazoa</taxon>
        <taxon>Ecdysozoa</taxon>
        <taxon>Nematoda</taxon>
        <taxon>Chromadorea</taxon>
        <taxon>Rhabditida</taxon>
        <taxon>Rhabditina</taxon>
        <taxon>Rhabditomorpha</taxon>
        <taxon>Strongyloidea</taxon>
        <taxon>Ancylostomatidae</taxon>
        <taxon>Ancylostomatinae</taxon>
        <taxon>Ancylostoma</taxon>
    </lineage>
</organism>
<dbReference type="PANTHER" id="PTHR10127:SF831">
    <property type="entry name" value="ZINC METALLOPROTEINASE NAS-37"/>
    <property type="match status" value="1"/>
</dbReference>
<dbReference type="PROSITE" id="PS51864">
    <property type="entry name" value="ASTACIN"/>
    <property type="match status" value="1"/>
</dbReference>
<dbReference type="PANTHER" id="PTHR10127">
    <property type="entry name" value="DISCOIDIN, CUB, EGF, LAMININ , AND ZINC METALLOPROTEASE DOMAIN CONTAINING"/>
    <property type="match status" value="1"/>
</dbReference>